<dbReference type="InterPro" id="IPR036291">
    <property type="entry name" value="NAD(P)-bd_dom_sf"/>
</dbReference>
<dbReference type="RefSeq" id="WP_103962298.1">
    <property type="nucleotide sequence ID" value="NZ_FNVT01000019.1"/>
</dbReference>
<dbReference type="PANTHER" id="PTHR43431:SF7">
    <property type="entry name" value="OXIDOREDUCTASE, SHORT CHAIN DEHYDROGENASE_REDUCTASE FAMILY (AFU_ORTHOLOGUE AFUA_5G14000)"/>
    <property type="match status" value="1"/>
</dbReference>
<keyword evidence="2" id="KW-1185">Reference proteome</keyword>
<protein>
    <submittedName>
        <fullName evidence="1">Short chain dehydrogenase</fullName>
    </submittedName>
</protein>
<dbReference type="EMBL" id="FNVT01000019">
    <property type="protein sequence ID" value="SEH01190.1"/>
    <property type="molecule type" value="Genomic_DNA"/>
</dbReference>
<dbReference type="OrthoDB" id="9799818at2"/>
<dbReference type="SUPFAM" id="SSF51735">
    <property type="entry name" value="NAD(P)-binding Rossmann-fold domains"/>
    <property type="match status" value="1"/>
</dbReference>
<name>A0A1H6ETJ6_9ACTN</name>
<dbReference type="AlphaFoldDB" id="A0A1H6ETJ6"/>
<dbReference type="Pfam" id="PF00106">
    <property type="entry name" value="adh_short"/>
    <property type="match status" value="1"/>
</dbReference>
<dbReference type="Proteomes" id="UP000236732">
    <property type="component" value="Unassembled WGS sequence"/>
</dbReference>
<proteinExistence type="predicted"/>
<reference evidence="1 2" key="1">
    <citation type="submission" date="2016-10" db="EMBL/GenBank/DDBJ databases">
        <authorList>
            <person name="de Groot N.N."/>
        </authorList>
    </citation>
    <scope>NUCLEOTIDE SEQUENCE [LARGE SCALE GENOMIC DNA]</scope>
    <source>
        <strain evidence="1 2">CGMCC 4.7037</strain>
    </source>
</reference>
<dbReference type="InterPro" id="IPR002347">
    <property type="entry name" value="SDR_fam"/>
</dbReference>
<evidence type="ECO:0000313" key="2">
    <source>
        <dbReference type="Proteomes" id="UP000236732"/>
    </source>
</evidence>
<dbReference type="PANTHER" id="PTHR43431">
    <property type="entry name" value="OXIDOREDUCTASE, SHORT CHAIN DEHYDROGENASE/REDUCTASE FAMILY (AFU_ORTHOLOGUE AFUA_5G14000)"/>
    <property type="match status" value="1"/>
</dbReference>
<dbReference type="Gene3D" id="3.40.50.720">
    <property type="entry name" value="NAD(P)-binding Rossmann-like Domain"/>
    <property type="match status" value="1"/>
</dbReference>
<organism evidence="1 2">
    <name type="scientific">Nonomuraea solani</name>
    <dbReference type="NCBI Taxonomy" id="1144553"/>
    <lineage>
        <taxon>Bacteria</taxon>
        <taxon>Bacillati</taxon>
        <taxon>Actinomycetota</taxon>
        <taxon>Actinomycetes</taxon>
        <taxon>Streptosporangiales</taxon>
        <taxon>Streptosporangiaceae</taxon>
        <taxon>Nonomuraea</taxon>
    </lineage>
</organism>
<evidence type="ECO:0000313" key="1">
    <source>
        <dbReference type="EMBL" id="SEH01190.1"/>
    </source>
</evidence>
<accession>A0A1H6ETJ6</accession>
<sequence>MPLTLAIFGAGPVLGLSLARRFGREGFRVALVARTSANLDRLVAELAADGVEAAGFTADVYDPAQIETAVAAITERFGRIDVAEFSPGGGNMGDGIKAVLDVDPSNLQIILDRFLLSGVALVRAVLPDMVGRGDGAILFTAGQSGIHPTPFLGNAGMAQAALRNYFHNLNGALADKGVYVGAVNVGALIEGSVPHQAIMSATEPLGFEPEVIHPDVFAETFWRLYAERDRPEALVGSFGH</sequence>
<gene>
    <name evidence="1" type="ORF">SAMN05444920_119120</name>
</gene>